<organism evidence="1 2">
    <name type="scientific">Gordonia phage Aleemily</name>
    <dbReference type="NCBI Taxonomy" id="2965181"/>
    <lineage>
        <taxon>Viruses</taxon>
        <taxon>Duplodnaviria</taxon>
        <taxon>Heunggongvirae</taxon>
        <taxon>Uroviricota</taxon>
        <taxon>Caudoviricetes</taxon>
        <taxon>Kruegerviridae</taxon>
        <taxon>Cafassovirus</taxon>
        <taxon>Cafassovirus aleemily</taxon>
    </lineage>
</organism>
<dbReference type="Proteomes" id="UP001059192">
    <property type="component" value="Segment"/>
</dbReference>
<sequence>MDGEYQLSSVTGEISLSLDLTATIEDVDEALAGQARRSIVDEAISDPGECNRLRAAWAHAALTAYAELTGAPKSEAIGVVIQDLVNDLRHLADVGGADWDLVADGTHYYEEIRGDV</sequence>
<dbReference type="EMBL" id="ON970578">
    <property type="protein sequence ID" value="UVK59898.1"/>
    <property type="molecule type" value="Genomic_DNA"/>
</dbReference>
<reference evidence="1" key="1">
    <citation type="submission" date="2022-07" db="EMBL/GenBank/DDBJ databases">
        <authorList>
            <person name="Basulto B.M."/>
            <person name="Goecke B.E."/>
            <person name="Engstrom E.M."/>
            <person name="Moore Y."/>
            <person name="Pitman H.D."/>
            <person name="Schroeder M.D."/>
            <person name="Simpson G.E."/>
            <person name="Welch N."/>
            <person name="Tibbetts T.J."/>
            <person name="Butela K.A."/>
            <person name="Garlena R.A."/>
            <person name="Russell D.A."/>
            <person name="Jacobs-Sera D."/>
            <person name="Hatfull G.F."/>
        </authorList>
    </citation>
    <scope>NUCLEOTIDE SEQUENCE</scope>
</reference>
<gene>
    <name evidence="1" type="primary">159</name>
    <name evidence="1" type="ORF">SEA_ALEEMILY_159</name>
</gene>
<evidence type="ECO:0000313" key="1">
    <source>
        <dbReference type="EMBL" id="UVK59898.1"/>
    </source>
</evidence>
<protein>
    <submittedName>
        <fullName evidence="1">Uncharacterized protein</fullName>
    </submittedName>
</protein>
<keyword evidence="2" id="KW-1185">Reference proteome</keyword>
<proteinExistence type="predicted"/>
<accession>A0A9E7QBR7</accession>
<evidence type="ECO:0000313" key="2">
    <source>
        <dbReference type="Proteomes" id="UP001059192"/>
    </source>
</evidence>
<name>A0A9E7QBR7_9CAUD</name>